<evidence type="ECO:0000259" key="1">
    <source>
        <dbReference type="Pfam" id="PF12697"/>
    </source>
</evidence>
<protein>
    <submittedName>
        <fullName evidence="2">Alpha/beta hydrolase</fullName>
    </submittedName>
</protein>
<gene>
    <name evidence="2" type="ORF">QVZ43_02225</name>
</gene>
<dbReference type="Proteomes" id="UP001168640">
    <property type="component" value="Unassembled WGS sequence"/>
</dbReference>
<dbReference type="InterPro" id="IPR029058">
    <property type="entry name" value="AB_hydrolase_fold"/>
</dbReference>
<comment type="caution">
    <text evidence="2">The sequence shown here is derived from an EMBL/GenBank/DDBJ whole genome shotgun (WGS) entry which is preliminary data.</text>
</comment>
<reference evidence="2" key="1">
    <citation type="submission" date="2023-07" db="EMBL/GenBank/DDBJ databases">
        <title>Marinobacter sp. chi1 genome sequencing and assembly.</title>
        <authorList>
            <person name="Park S."/>
        </authorList>
    </citation>
    <scope>NUCLEOTIDE SEQUENCE</scope>
    <source>
        <strain evidence="2">Chi1</strain>
    </source>
</reference>
<dbReference type="EMBL" id="JAUMIS010000001">
    <property type="protein sequence ID" value="MDO3720519.1"/>
    <property type="molecule type" value="Genomic_DNA"/>
</dbReference>
<dbReference type="PANTHER" id="PTHR42886">
    <property type="entry name" value="RE40534P-RELATED"/>
    <property type="match status" value="1"/>
</dbReference>
<dbReference type="Pfam" id="PF12697">
    <property type="entry name" value="Abhydrolase_6"/>
    <property type="match status" value="1"/>
</dbReference>
<evidence type="ECO:0000313" key="3">
    <source>
        <dbReference type="Proteomes" id="UP001168640"/>
    </source>
</evidence>
<dbReference type="Gene3D" id="3.40.50.1820">
    <property type="entry name" value="alpha/beta hydrolase"/>
    <property type="match status" value="1"/>
</dbReference>
<dbReference type="GO" id="GO:0016787">
    <property type="term" value="F:hydrolase activity"/>
    <property type="evidence" value="ECO:0007669"/>
    <property type="project" value="UniProtKB-KW"/>
</dbReference>
<dbReference type="PANTHER" id="PTHR42886:SF29">
    <property type="entry name" value="PUMMELIG, ISOFORM A"/>
    <property type="match status" value="1"/>
</dbReference>
<name>A0ABT8VX04_9GAMM</name>
<proteinExistence type="predicted"/>
<dbReference type="RefSeq" id="WP_302908701.1">
    <property type="nucleotide sequence ID" value="NZ_JAUMIS010000001.1"/>
</dbReference>
<evidence type="ECO:0000313" key="2">
    <source>
        <dbReference type="EMBL" id="MDO3720519.1"/>
    </source>
</evidence>
<keyword evidence="3" id="KW-1185">Reference proteome</keyword>
<accession>A0ABT8VX04</accession>
<dbReference type="InterPro" id="IPR000073">
    <property type="entry name" value="AB_hydrolase_1"/>
</dbReference>
<organism evidence="2 3">
    <name type="scientific">Marinobacter suaedae</name>
    <dbReference type="NCBI Taxonomy" id="3057675"/>
    <lineage>
        <taxon>Bacteria</taxon>
        <taxon>Pseudomonadati</taxon>
        <taxon>Pseudomonadota</taxon>
        <taxon>Gammaproteobacteria</taxon>
        <taxon>Pseudomonadales</taxon>
        <taxon>Marinobacteraceae</taxon>
        <taxon>Marinobacter</taxon>
    </lineage>
</organism>
<dbReference type="SUPFAM" id="SSF53474">
    <property type="entry name" value="alpha/beta-Hydrolases"/>
    <property type="match status" value="1"/>
</dbReference>
<sequence length="276" mass="30566">MTSNPRKLDGLARPDDDKPPVLLVHGMWSTDETLHELRDAFAQEGYPVTALRLPYHCPKAEHTEVTRAKLARARLEDYVGCIVEAVQKQQSPPILVGHSMGALLAQLTAARVPCERLILLSSAAPAGINGWGLSVFRTLGANLLRFPMWERVTEIGLKNIRYGVANAQSPALQEEIFDSTTYESGMATFQISMGPILRSRSAAHVQVERIQCPVLIIGGTEDRITPIRIQRSIAKRFGDQATTVEIKGCCHWTIAGKHFPQIRSALFHWLEARAKA</sequence>
<keyword evidence="2" id="KW-0378">Hydrolase</keyword>
<feature type="domain" description="AB hydrolase-1" evidence="1">
    <location>
        <begin position="21"/>
        <end position="249"/>
    </location>
</feature>